<dbReference type="FunFam" id="1.10.150.50:FF:000009">
    <property type="entry name" value="Stromal interaction molecule 1"/>
    <property type="match status" value="1"/>
</dbReference>
<keyword evidence="1" id="KW-0813">Transport</keyword>
<gene>
    <name evidence="11" type="primary">Stim_1</name>
    <name evidence="11" type="ORF">FJT64_008737</name>
</gene>
<dbReference type="Proteomes" id="UP000440578">
    <property type="component" value="Unassembled WGS sequence"/>
</dbReference>
<evidence type="ECO:0000259" key="10">
    <source>
        <dbReference type="PROSITE" id="PS50105"/>
    </source>
</evidence>
<dbReference type="FunFam" id="1.10.287.3550:FF:000002">
    <property type="entry name" value="Stromal interaction molecule homolog"/>
    <property type="match status" value="1"/>
</dbReference>
<dbReference type="GO" id="GO:0005509">
    <property type="term" value="F:calcium ion binding"/>
    <property type="evidence" value="ECO:0007669"/>
    <property type="project" value="TreeGrafter"/>
</dbReference>
<evidence type="ECO:0000256" key="5">
    <source>
        <dbReference type="ARBA" id="ARBA00022837"/>
    </source>
</evidence>
<feature type="compositionally biased region" description="Polar residues" evidence="8">
    <location>
        <begin position="411"/>
        <end position="421"/>
    </location>
</feature>
<evidence type="ECO:0000256" key="3">
    <source>
        <dbReference type="ARBA" id="ARBA00022723"/>
    </source>
</evidence>
<evidence type="ECO:0000313" key="11">
    <source>
        <dbReference type="EMBL" id="KAF0293449.1"/>
    </source>
</evidence>
<feature type="region of interest" description="Disordered" evidence="8">
    <location>
        <begin position="648"/>
        <end position="702"/>
    </location>
</feature>
<accession>A0A6A4VK89</accession>
<dbReference type="SUPFAM" id="SSF47769">
    <property type="entry name" value="SAM/Pointed domain"/>
    <property type="match status" value="1"/>
</dbReference>
<feature type="compositionally biased region" description="Low complexity" evidence="8">
    <location>
        <begin position="490"/>
        <end position="509"/>
    </location>
</feature>
<keyword evidence="12" id="KW-1185">Reference proteome</keyword>
<dbReference type="InterPro" id="IPR013761">
    <property type="entry name" value="SAM/pointed_sf"/>
</dbReference>
<dbReference type="GO" id="GO:0051049">
    <property type="term" value="P:regulation of transport"/>
    <property type="evidence" value="ECO:0007669"/>
    <property type="project" value="UniProtKB-ARBA"/>
</dbReference>
<keyword evidence="5" id="KW-0106">Calcium</keyword>
<name>A0A6A4VK89_AMPAM</name>
<keyword evidence="7" id="KW-0175">Coiled coil</keyword>
<evidence type="ECO:0000256" key="8">
    <source>
        <dbReference type="SAM" id="MobiDB-lite"/>
    </source>
</evidence>
<dbReference type="Pfam" id="PF07647">
    <property type="entry name" value="SAM_2"/>
    <property type="match status" value="1"/>
</dbReference>
<feature type="region of interest" description="Disordered" evidence="8">
    <location>
        <begin position="489"/>
        <end position="624"/>
    </location>
</feature>
<dbReference type="InterPro" id="IPR032393">
    <property type="entry name" value="SOAR_STIM1/2"/>
</dbReference>
<evidence type="ECO:0000256" key="9">
    <source>
        <dbReference type="SAM" id="SignalP"/>
    </source>
</evidence>
<dbReference type="Gene3D" id="1.10.238.180">
    <property type="match status" value="1"/>
</dbReference>
<protein>
    <submittedName>
        <fullName evidence="11">Stromal interaction molecule</fullName>
    </submittedName>
</protein>
<dbReference type="InterPro" id="IPR001660">
    <property type="entry name" value="SAM"/>
</dbReference>
<organism evidence="11 12">
    <name type="scientific">Amphibalanus amphitrite</name>
    <name type="common">Striped barnacle</name>
    <name type="synonym">Balanus amphitrite</name>
    <dbReference type="NCBI Taxonomy" id="1232801"/>
    <lineage>
        <taxon>Eukaryota</taxon>
        <taxon>Metazoa</taxon>
        <taxon>Ecdysozoa</taxon>
        <taxon>Arthropoda</taxon>
        <taxon>Crustacea</taxon>
        <taxon>Multicrustacea</taxon>
        <taxon>Cirripedia</taxon>
        <taxon>Thoracica</taxon>
        <taxon>Thoracicalcarea</taxon>
        <taxon>Balanomorpha</taxon>
        <taxon>Balanoidea</taxon>
        <taxon>Balanidae</taxon>
        <taxon>Amphibalaninae</taxon>
        <taxon>Amphibalanus</taxon>
    </lineage>
</organism>
<feature type="domain" description="SAM" evidence="10">
    <location>
        <begin position="86"/>
        <end position="145"/>
    </location>
</feature>
<feature type="coiled-coil region" evidence="7">
    <location>
        <begin position="204"/>
        <end position="238"/>
    </location>
</feature>
<dbReference type="InterPro" id="IPR037608">
    <property type="entry name" value="STIM1/2"/>
</dbReference>
<dbReference type="GO" id="GO:0002115">
    <property type="term" value="P:store-operated calcium entry"/>
    <property type="evidence" value="ECO:0007669"/>
    <property type="project" value="TreeGrafter"/>
</dbReference>
<dbReference type="PANTHER" id="PTHR15136">
    <property type="entry name" value="STROMAL INTERACTION MOLECULE HOMOLOG"/>
    <property type="match status" value="1"/>
</dbReference>
<keyword evidence="4 9" id="KW-0732">Signal</keyword>
<evidence type="ECO:0000256" key="6">
    <source>
        <dbReference type="ARBA" id="ARBA00023065"/>
    </source>
</evidence>
<dbReference type="CDD" id="cd11722">
    <property type="entry name" value="SOAR"/>
    <property type="match status" value="1"/>
</dbReference>
<dbReference type="AlphaFoldDB" id="A0A6A4VK89"/>
<sequence length="702" mass="77329">MRPAWLSVLVAALLAGRPGALPDGNGSRAPPTPTVSVFQFLREELNYVQGYGSRQDLFHRSDQSQDTAVSVRELWEHWRRSAVHNWTTEQTVEWLVRHVHLPQYRDTFELHHIAGPALPRLAVNNNHYLSGVLGIKDPRHKQKIMLKAMDAVLFGPPKDSSNLVKDALLLTLLLVVCVGCWLVYRQNQKFKRRMLKMTADMESLTKAEQTLLGLQVELDRANKEKEVVSSHNRHLEQRLTGGDSDAGGATELERLRSQVEVLTEVLTVPPAVTVLTEALRSTEAELEDRCWNCPPALQHWLQLTYELELRAHQRKRAEAERQLEDAKIMCDKLRKKQNSLYGALVSTHGRTVNDVDTSIVHARRALLEVTEELQERTYRWRQIELICGFQVVQNPGLPYLESLTRTLQRNISSMPRTASSLRKSDEEPDADSVSQFGQSAISELVSQSALLFLNSGGGPVPPAAAAAAAAPAGLPPALAERRRRLRRADTTPALLCGASAASERSSSSRLLERDPSQTSSIHEVPSAGRLHEVNSSSRLLERDSSQSSYGSVRLLERDSSQSSHGSAPDGETRSPDSIAAFAGSLKPSGGSLQSRLPAGQQSPSLRRGNMVKSHSHDAAVPTAKDEAMTRLVSRSESALDSSAAAVAASQLGPRLRQVASNTPSTVDEEDAGTDSSSVADDADHRKTKRKFLIFRRPKSKAQ</sequence>
<dbReference type="EMBL" id="VIIS01001746">
    <property type="protein sequence ID" value="KAF0293449.1"/>
    <property type="molecule type" value="Genomic_DNA"/>
</dbReference>
<feature type="compositionally biased region" description="Polar residues" evidence="8">
    <location>
        <begin position="590"/>
        <end position="604"/>
    </location>
</feature>
<dbReference type="GO" id="GO:0005886">
    <property type="term" value="C:plasma membrane"/>
    <property type="evidence" value="ECO:0007669"/>
    <property type="project" value="TreeGrafter"/>
</dbReference>
<evidence type="ECO:0000256" key="1">
    <source>
        <dbReference type="ARBA" id="ARBA00022448"/>
    </source>
</evidence>
<proteinExistence type="predicted"/>
<feature type="signal peptide" evidence="9">
    <location>
        <begin position="1"/>
        <end position="20"/>
    </location>
</feature>
<feature type="coiled-coil region" evidence="7">
    <location>
        <begin position="302"/>
        <end position="336"/>
    </location>
</feature>
<dbReference type="Gene3D" id="1.10.287.3550">
    <property type="match status" value="1"/>
</dbReference>
<dbReference type="OrthoDB" id="9986177at2759"/>
<comment type="caution">
    <text evidence="11">The sequence shown here is derived from an EMBL/GenBank/DDBJ whole genome shotgun (WGS) entry which is preliminary data.</text>
</comment>
<dbReference type="Gene3D" id="1.20.5.340">
    <property type="match status" value="1"/>
</dbReference>
<feature type="chain" id="PRO_5033526040" evidence="9">
    <location>
        <begin position="21"/>
        <end position="702"/>
    </location>
</feature>
<dbReference type="PROSITE" id="PS50105">
    <property type="entry name" value="SAM_DOMAIN"/>
    <property type="match status" value="1"/>
</dbReference>
<reference evidence="11 12" key="1">
    <citation type="submission" date="2019-07" db="EMBL/GenBank/DDBJ databases">
        <title>Draft genome assembly of a fouling barnacle, Amphibalanus amphitrite (Darwin, 1854): The first reference genome for Thecostraca.</title>
        <authorList>
            <person name="Kim W."/>
        </authorList>
    </citation>
    <scope>NUCLEOTIDE SEQUENCE [LARGE SCALE GENOMIC DNA]</scope>
    <source>
        <strain evidence="11">SNU_AA5</strain>
        <tissue evidence="11">Soma without cirri and trophi</tissue>
    </source>
</reference>
<dbReference type="Gene3D" id="1.10.150.50">
    <property type="entry name" value="Transcription Factor, Ets-1"/>
    <property type="match status" value="1"/>
</dbReference>
<dbReference type="PANTHER" id="PTHR15136:SF5">
    <property type="entry name" value="STROMAL INTERACTION MOLECULE HOMOLOG"/>
    <property type="match status" value="1"/>
</dbReference>
<evidence type="ECO:0000256" key="2">
    <source>
        <dbReference type="ARBA" id="ARBA00022568"/>
    </source>
</evidence>
<dbReference type="CDD" id="cd09504">
    <property type="entry name" value="SAM_STIM-1_2-like"/>
    <property type="match status" value="1"/>
</dbReference>
<keyword evidence="3" id="KW-0479">Metal-binding</keyword>
<dbReference type="GO" id="GO:0006874">
    <property type="term" value="P:intracellular calcium ion homeostasis"/>
    <property type="evidence" value="ECO:0007669"/>
    <property type="project" value="TreeGrafter"/>
</dbReference>
<dbReference type="GO" id="GO:0005246">
    <property type="term" value="F:calcium channel regulator activity"/>
    <property type="evidence" value="ECO:0007669"/>
    <property type="project" value="InterPro"/>
</dbReference>
<dbReference type="EMBL" id="VIIS01001746">
    <property type="protein sequence ID" value="KAF0293450.1"/>
    <property type="molecule type" value="Genomic_DNA"/>
</dbReference>
<feature type="compositionally biased region" description="Basic residues" evidence="8">
    <location>
        <begin position="685"/>
        <end position="702"/>
    </location>
</feature>
<dbReference type="SMART" id="SM00454">
    <property type="entry name" value="SAM"/>
    <property type="match status" value="1"/>
</dbReference>
<evidence type="ECO:0000256" key="4">
    <source>
        <dbReference type="ARBA" id="ARBA00022729"/>
    </source>
</evidence>
<evidence type="ECO:0000313" key="12">
    <source>
        <dbReference type="Proteomes" id="UP000440578"/>
    </source>
</evidence>
<keyword evidence="2" id="KW-0109">Calcium transport</keyword>
<evidence type="ECO:0000256" key="7">
    <source>
        <dbReference type="SAM" id="Coils"/>
    </source>
</evidence>
<dbReference type="GO" id="GO:0005783">
    <property type="term" value="C:endoplasmic reticulum"/>
    <property type="evidence" value="ECO:0007669"/>
    <property type="project" value="TreeGrafter"/>
</dbReference>
<feature type="region of interest" description="Disordered" evidence="8">
    <location>
        <begin position="411"/>
        <end position="435"/>
    </location>
</feature>
<dbReference type="Pfam" id="PF16533">
    <property type="entry name" value="SOAR"/>
    <property type="match status" value="1"/>
</dbReference>
<keyword evidence="6" id="KW-0406">Ion transport</keyword>